<evidence type="ECO:0000313" key="1">
    <source>
        <dbReference type="EMBL" id="EJB06755.1"/>
    </source>
</evidence>
<dbReference type="SUPFAM" id="SSF53474">
    <property type="entry name" value="alpha/beta-Hydrolases"/>
    <property type="match status" value="1"/>
</dbReference>
<organism evidence="1 2">
    <name type="scientific">Rhizobium leguminosarum bv. trifolii WSM597</name>
    <dbReference type="NCBI Taxonomy" id="754764"/>
    <lineage>
        <taxon>Bacteria</taxon>
        <taxon>Pseudomonadati</taxon>
        <taxon>Pseudomonadota</taxon>
        <taxon>Alphaproteobacteria</taxon>
        <taxon>Hyphomicrobiales</taxon>
        <taxon>Rhizobiaceae</taxon>
        <taxon>Rhizobium/Agrobacterium group</taxon>
        <taxon>Rhizobium</taxon>
    </lineage>
</organism>
<dbReference type="Gene3D" id="3.40.50.1820">
    <property type="entry name" value="alpha/beta hydrolase"/>
    <property type="match status" value="1"/>
</dbReference>
<evidence type="ECO:0008006" key="3">
    <source>
        <dbReference type="Google" id="ProtNLM"/>
    </source>
</evidence>
<proteinExistence type="predicted"/>
<feature type="non-terminal residue" evidence="1">
    <location>
        <position position="1"/>
    </location>
</feature>
<sequence>FVHGMEDGVTPVATSEDLYKKFTGPFERILLQNVGHFPQREDPEAVARELSVFLEAGL</sequence>
<dbReference type="HOGENOM" id="CLU_2966614_0_0_5"/>
<gene>
    <name evidence="1" type="ORF">Rleg9DRAFT_5712</name>
</gene>
<name>J0H8N2_RHILT</name>
<reference evidence="1 2" key="1">
    <citation type="submission" date="2012-02" db="EMBL/GenBank/DDBJ databases">
        <title>Improved High-Quality Draft Sequence of Rhizobium leguminosarum bv. trifolii WSM597.</title>
        <authorList>
            <consortium name="US DOE Joint Genome Institute"/>
            <person name="Lucas S."/>
            <person name="Han J."/>
            <person name="Lapidus A."/>
            <person name="Cheng J.-F."/>
            <person name="Goodwin L."/>
            <person name="Pitluck S."/>
            <person name="Peters L."/>
            <person name="Ovchinnikova G."/>
            <person name="Held B."/>
            <person name="Detter J.C."/>
            <person name="Han C."/>
            <person name="Tapia R."/>
            <person name="Land M."/>
            <person name="Hauser L."/>
            <person name="Kyrpides N."/>
            <person name="Ivanova N."/>
            <person name="Pagani I."/>
            <person name="Brau L."/>
            <person name="Yates R."/>
            <person name="O'Hara G."/>
            <person name="Rui T."/>
            <person name="Howieson J."/>
            <person name="Reeve W."/>
            <person name="Woyke T."/>
        </authorList>
    </citation>
    <scope>NUCLEOTIDE SEQUENCE [LARGE SCALE GENOMIC DNA]</scope>
    <source>
        <strain evidence="1 2">WSM597</strain>
    </source>
</reference>
<dbReference type="InterPro" id="IPR029058">
    <property type="entry name" value="AB_hydrolase_fold"/>
</dbReference>
<protein>
    <recommendedName>
        <fullName evidence="3">Hydrolase or acyltransferase of alpha/beta superfamily</fullName>
    </recommendedName>
</protein>
<accession>J0H8N2</accession>
<dbReference type="AlphaFoldDB" id="J0H8N2"/>
<evidence type="ECO:0000313" key="2">
    <source>
        <dbReference type="Proteomes" id="UP000005092"/>
    </source>
</evidence>
<dbReference type="Proteomes" id="UP000005092">
    <property type="component" value="Unassembled WGS sequence"/>
</dbReference>
<dbReference type="EMBL" id="JH719381">
    <property type="protein sequence ID" value="EJB06755.1"/>
    <property type="molecule type" value="Genomic_DNA"/>
</dbReference>